<gene>
    <name evidence="2" type="ORF">Q2T42_09195</name>
</gene>
<organism evidence="2">
    <name type="scientific">Leptolyngbya boryana CZ1</name>
    <dbReference type="NCBI Taxonomy" id="3060204"/>
    <lineage>
        <taxon>Bacteria</taxon>
        <taxon>Bacillati</taxon>
        <taxon>Cyanobacteriota</taxon>
        <taxon>Cyanophyceae</taxon>
        <taxon>Leptolyngbyales</taxon>
        <taxon>Leptolyngbyaceae</taxon>
        <taxon>Leptolyngbya group</taxon>
        <taxon>Leptolyngbya</taxon>
    </lineage>
</organism>
<accession>A0AA96WZ65</accession>
<protein>
    <submittedName>
        <fullName evidence="2">Uncharacterized protein</fullName>
    </submittedName>
</protein>
<sequence length="131" mass="14343">MKSWLWCVAFVGMASVVSLSAIAKTPAPTSANSAREFIVRGNEPFWNITIGKKGIVYTTPDTKPRTFPYVAPIGAQGRPIDNVRVYRLQGNNILVLKKVDSCSDTMSDKNYPYAATLIMGNTVREGCAEPK</sequence>
<name>A0AA96WZ65_LEPBY</name>
<proteinExistence type="predicted"/>
<dbReference type="RefSeq" id="WP_316428416.1">
    <property type="nucleotide sequence ID" value="NZ_CP130144.1"/>
</dbReference>
<dbReference type="EMBL" id="CP130144">
    <property type="protein sequence ID" value="WNZ48006.1"/>
    <property type="molecule type" value="Genomic_DNA"/>
</dbReference>
<dbReference type="AlphaFoldDB" id="A0AA96WZ65"/>
<feature type="chain" id="PRO_5041643591" evidence="1">
    <location>
        <begin position="24"/>
        <end position="131"/>
    </location>
</feature>
<feature type="signal peptide" evidence="1">
    <location>
        <begin position="1"/>
        <end position="23"/>
    </location>
</feature>
<reference evidence="2" key="1">
    <citation type="journal article" date="2023" name="Plants (Basel)">
        <title>Genomic Analysis of Leptolyngbya boryana CZ1 Reveals Efficient Carbon Fixation Modules.</title>
        <authorList>
            <person name="Bai X."/>
            <person name="Wang H."/>
            <person name="Cheng W."/>
            <person name="Wang J."/>
            <person name="Ma M."/>
            <person name="Hu H."/>
            <person name="Song Z."/>
            <person name="Ma H."/>
            <person name="Fan Y."/>
            <person name="Du C."/>
            <person name="Xu J."/>
        </authorList>
    </citation>
    <scope>NUCLEOTIDE SEQUENCE</scope>
    <source>
        <strain evidence="2">CZ1</strain>
    </source>
</reference>
<evidence type="ECO:0000256" key="1">
    <source>
        <dbReference type="SAM" id="SignalP"/>
    </source>
</evidence>
<evidence type="ECO:0000313" key="2">
    <source>
        <dbReference type="EMBL" id="WNZ48006.1"/>
    </source>
</evidence>
<reference evidence="2" key="2">
    <citation type="submission" date="2023-07" db="EMBL/GenBank/DDBJ databases">
        <authorList>
            <person name="Bai X.-H."/>
            <person name="Wang H.-H."/>
            <person name="Wang J."/>
            <person name="Ma M.-Y."/>
            <person name="Hu H.-H."/>
            <person name="Song Z.-L."/>
            <person name="Ma H.-G."/>
            <person name="Fan Y."/>
            <person name="Du C.-Y."/>
            <person name="Xu J.-C."/>
        </authorList>
    </citation>
    <scope>NUCLEOTIDE SEQUENCE</scope>
    <source>
        <strain evidence="2">CZ1</strain>
    </source>
</reference>
<keyword evidence="1" id="KW-0732">Signal</keyword>